<evidence type="ECO:0000256" key="1">
    <source>
        <dbReference type="ARBA" id="ARBA00004141"/>
    </source>
</evidence>
<evidence type="ECO:0000256" key="8">
    <source>
        <dbReference type="ARBA" id="ARBA00023157"/>
    </source>
</evidence>
<feature type="domain" description="Vitamin K epoxide reductase" evidence="11">
    <location>
        <begin position="31"/>
        <end position="172"/>
    </location>
</feature>
<feature type="transmembrane region" description="Helical" evidence="10">
    <location>
        <begin position="188"/>
        <end position="212"/>
    </location>
</feature>
<evidence type="ECO:0000256" key="7">
    <source>
        <dbReference type="ARBA" id="ARBA00023136"/>
    </source>
</evidence>
<dbReference type="CDD" id="cd12922">
    <property type="entry name" value="VKOR_5"/>
    <property type="match status" value="1"/>
</dbReference>
<keyword evidence="8" id="KW-1015">Disulfide bond</keyword>
<feature type="transmembrane region" description="Helical" evidence="10">
    <location>
        <begin position="120"/>
        <end position="141"/>
    </location>
</feature>
<comment type="similarity">
    <text evidence="2">Belongs to the VKOR family.</text>
</comment>
<accession>A0A9X2IEE5</accession>
<evidence type="ECO:0000256" key="9">
    <source>
        <dbReference type="ARBA" id="ARBA00023284"/>
    </source>
</evidence>
<dbReference type="RefSeq" id="WP_250826878.1">
    <property type="nucleotide sequence ID" value="NZ_JAMOIL010000008.1"/>
</dbReference>
<keyword evidence="13" id="KW-1185">Reference proteome</keyword>
<evidence type="ECO:0000256" key="2">
    <source>
        <dbReference type="ARBA" id="ARBA00006214"/>
    </source>
</evidence>
<evidence type="ECO:0000313" key="13">
    <source>
        <dbReference type="Proteomes" id="UP001139485"/>
    </source>
</evidence>
<keyword evidence="4" id="KW-0874">Quinone</keyword>
<dbReference type="Gene3D" id="1.20.1440.130">
    <property type="entry name" value="VKOR domain"/>
    <property type="match status" value="1"/>
</dbReference>
<dbReference type="GO" id="GO:0016491">
    <property type="term" value="F:oxidoreductase activity"/>
    <property type="evidence" value="ECO:0007669"/>
    <property type="project" value="UniProtKB-KW"/>
</dbReference>
<dbReference type="EMBL" id="JAMOIL010000008">
    <property type="protein sequence ID" value="MCM0620212.1"/>
    <property type="molecule type" value="Genomic_DNA"/>
</dbReference>
<evidence type="ECO:0000256" key="6">
    <source>
        <dbReference type="ARBA" id="ARBA00023002"/>
    </source>
</evidence>
<feature type="transmembrane region" description="Helical" evidence="10">
    <location>
        <begin position="33"/>
        <end position="54"/>
    </location>
</feature>
<evidence type="ECO:0000259" key="11">
    <source>
        <dbReference type="SMART" id="SM00756"/>
    </source>
</evidence>
<proteinExistence type="inferred from homology"/>
<dbReference type="Pfam" id="PF07884">
    <property type="entry name" value="VKOR"/>
    <property type="match status" value="1"/>
</dbReference>
<gene>
    <name evidence="12" type="ORF">M8330_07880</name>
</gene>
<evidence type="ECO:0000256" key="5">
    <source>
        <dbReference type="ARBA" id="ARBA00022989"/>
    </source>
</evidence>
<evidence type="ECO:0000256" key="10">
    <source>
        <dbReference type="SAM" id="Phobius"/>
    </source>
</evidence>
<keyword evidence="9" id="KW-0676">Redox-active center</keyword>
<dbReference type="InterPro" id="IPR041714">
    <property type="entry name" value="VKOR_Actinobacteria"/>
</dbReference>
<feature type="transmembrane region" description="Helical" evidence="10">
    <location>
        <begin position="95"/>
        <end position="113"/>
    </location>
</feature>
<reference evidence="12" key="1">
    <citation type="submission" date="2022-05" db="EMBL/GenBank/DDBJ databases">
        <authorList>
            <person name="Tuo L."/>
        </authorList>
    </citation>
    <scope>NUCLEOTIDE SEQUENCE</scope>
    <source>
        <strain evidence="12">BSK12Z-4</strain>
    </source>
</reference>
<keyword evidence="5 10" id="KW-1133">Transmembrane helix</keyword>
<comment type="caution">
    <text evidence="12">The sequence shown here is derived from an EMBL/GenBank/DDBJ whole genome shotgun (WGS) entry which is preliminary data.</text>
</comment>
<keyword evidence="7 10" id="KW-0472">Membrane</keyword>
<comment type="subcellular location">
    <subcellularLocation>
        <location evidence="1">Membrane</location>
        <topology evidence="1">Multi-pass membrane protein</topology>
    </subcellularLocation>
</comment>
<name>A0A9X2IEE5_9ACTN</name>
<dbReference type="AlphaFoldDB" id="A0A9X2IEE5"/>
<keyword evidence="6" id="KW-0560">Oxidoreductase</keyword>
<dbReference type="GO" id="GO:0016020">
    <property type="term" value="C:membrane"/>
    <property type="evidence" value="ECO:0007669"/>
    <property type="project" value="UniProtKB-SubCell"/>
</dbReference>
<dbReference type="Proteomes" id="UP001139485">
    <property type="component" value="Unassembled WGS sequence"/>
</dbReference>
<dbReference type="InterPro" id="IPR012932">
    <property type="entry name" value="VKOR"/>
</dbReference>
<evidence type="ECO:0000256" key="4">
    <source>
        <dbReference type="ARBA" id="ARBA00022719"/>
    </source>
</evidence>
<keyword evidence="3 10" id="KW-0812">Transmembrane</keyword>
<sequence length="216" mass="23486">MSTTAHDAIDEPQDEAVEYDEEALEAALRPTRAGGVLVTVLGALGLLAAFTLAVEKVETLLDPNYVPSCNFNPVLSCGSVMSTDQAALFGFPNPFLGILGFSVVVTVGVVLASGVRLPVWIHWGLALGCTAGLVFIHWLAWQSLYDIKALCPYCMVVWTVTIPLFVWSTLSAARMSSGSRLVHGLWSYRLVIVLAWYLVFIAAIGEAFWSYWSTLL</sequence>
<evidence type="ECO:0000313" key="12">
    <source>
        <dbReference type="EMBL" id="MCM0620212.1"/>
    </source>
</evidence>
<evidence type="ECO:0000256" key="3">
    <source>
        <dbReference type="ARBA" id="ARBA00022692"/>
    </source>
</evidence>
<dbReference type="InterPro" id="IPR038354">
    <property type="entry name" value="VKOR_sf"/>
</dbReference>
<dbReference type="GO" id="GO:0048038">
    <property type="term" value="F:quinone binding"/>
    <property type="evidence" value="ECO:0007669"/>
    <property type="project" value="UniProtKB-KW"/>
</dbReference>
<feature type="transmembrane region" description="Helical" evidence="10">
    <location>
        <begin position="147"/>
        <end position="167"/>
    </location>
</feature>
<dbReference type="SMART" id="SM00756">
    <property type="entry name" value="VKc"/>
    <property type="match status" value="1"/>
</dbReference>
<organism evidence="12 13">
    <name type="scientific">Nocardioides bruguierae</name>
    <dbReference type="NCBI Taxonomy" id="2945102"/>
    <lineage>
        <taxon>Bacteria</taxon>
        <taxon>Bacillati</taxon>
        <taxon>Actinomycetota</taxon>
        <taxon>Actinomycetes</taxon>
        <taxon>Propionibacteriales</taxon>
        <taxon>Nocardioidaceae</taxon>
        <taxon>Nocardioides</taxon>
    </lineage>
</organism>
<protein>
    <submittedName>
        <fullName evidence="12">Vitamin K epoxide reductase family protein</fullName>
    </submittedName>
</protein>